<protein>
    <submittedName>
        <fullName evidence="7">Putative NAD-dependent protein-ADP-ribosyltransferase YbiA (DUF1768 family)</fullName>
    </submittedName>
</protein>
<dbReference type="InterPro" id="IPR056055">
    <property type="entry name" value="DUF7638"/>
</dbReference>
<dbReference type="Pfam" id="PF08719">
    <property type="entry name" value="NADAR"/>
    <property type="match status" value="1"/>
</dbReference>
<evidence type="ECO:0000313" key="7">
    <source>
        <dbReference type="EMBL" id="NYE17504.1"/>
    </source>
</evidence>
<accession>A0A7Y9GJF1</accession>
<dbReference type="CDD" id="cd15457">
    <property type="entry name" value="NADAR"/>
    <property type="match status" value="1"/>
</dbReference>
<evidence type="ECO:0000259" key="5">
    <source>
        <dbReference type="Pfam" id="PF24644"/>
    </source>
</evidence>
<dbReference type="AlphaFoldDB" id="A0A7Y9GJF1"/>
<evidence type="ECO:0000259" key="6">
    <source>
        <dbReference type="Pfam" id="PF24645"/>
    </source>
</evidence>
<organism evidence="7 8">
    <name type="scientific">Actinomadura citrea</name>
    <dbReference type="NCBI Taxonomy" id="46158"/>
    <lineage>
        <taxon>Bacteria</taxon>
        <taxon>Bacillati</taxon>
        <taxon>Actinomycetota</taxon>
        <taxon>Actinomycetes</taxon>
        <taxon>Streptosporangiales</taxon>
        <taxon>Thermomonosporaceae</taxon>
        <taxon>Actinomadura</taxon>
    </lineage>
</organism>
<proteinExistence type="predicted"/>
<evidence type="ECO:0000256" key="2">
    <source>
        <dbReference type="ARBA" id="ARBA00000751"/>
    </source>
</evidence>
<sequence length="386" mass="43171">MLRIHRIEDGQRIEGVARPVFIHNFTYHLTNLLVFADGAISCWEWVDLEGLREKLECGWVVTEVPDGGEISAFELGRWKAAEPVFGLTPEMLLGEVADDIERLNDRPDSTDRCLAVLDRYLETRDEADRLALREAYLAIPAHKRHYSLGDMDNKDRPLVFLCTDVGERPIGGWFDDDVVTEAMREWALDYFAEEARGRAEYASKRSADDPREAPRGTIHLGGRVFPRGWPDDPGIDALQNDCPAPIEAGGVLYPSVTHAYWALSAEDPRVREQIRAAERPYDAQKIAEEASRVQGWPQGRTAVMAGLLRAKYAQHPELAEILLGTGDAPLGYGGVESDHWITRGEKGRNWVGRLLELVRSEIRAQRAGLLPLDKTADGRSGQPGRA</sequence>
<name>A0A7Y9GJF1_9ACTN</name>
<feature type="domain" description="NADAR" evidence="4">
    <location>
        <begin position="244"/>
        <end position="363"/>
    </location>
</feature>
<comment type="caution">
    <text evidence="7">The sequence shown here is derived from an EMBL/GenBank/DDBJ whole genome shotgun (WGS) entry which is preliminary data.</text>
</comment>
<evidence type="ECO:0000313" key="8">
    <source>
        <dbReference type="Proteomes" id="UP000591272"/>
    </source>
</evidence>
<feature type="domain" description="DUF7639" evidence="6">
    <location>
        <begin position="108"/>
        <end position="201"/>
    </location>
</feature>
<dbReference type="InterPro" id="IPR012816">
    <property type="entry name" value="NADAR"/>
</dbReference>
<dbReference type="RefSeq" id="WP_179837835.1">
    <property type="nucleotide sequence ID" value="NZ_BMRD01000021.1"/>
</dbReference>
<feature type="compositionally biased region" description="Basic and acidic residues" evidence="3">
    <location>
        <begin position="201"/>
        <end position="214"/>
    </location>
</feature>
<comment type="catalytic activity">
    <reaction evidence="2">
        <text>2,5-diamino-6-hydroxy-4-(5-phosphoribosylamino)-pyrimidine + H2O = 2,5,6-triamino-4-hydroxypyrimidine + D-ribose 5-phosphate</text>
        <dbReference type="Rhea" id="RHEA:23436"/>
        <dbReference type="ChEBI" id="CHEBI:15377"/>
        <dbReference type="ChEBI" id="CHEBI:58614"/>
        <dbReference type="ChEBI" id="CHEBI:78346"/>
        <dbReference type="ChEBI" id="CHEBI:137796"/>
    </reaction>
</comment>
<evidence type="ECO:0000256" key="1">
    <source>
        <dbReference type="ARBA" id="ARBA00000022"/>
    </source>
</evidence>
<comment type="catalytic activity">
    <reaction evidence="1">
        <text>5-amino-6-(5-phospho-D-ribosylamino)uracil + H2O = 5,6-diaminouracil + D-ribose 5-phosphate</text>
        <dbReference type="Rhea" id="RHEA:55020"/>
        <dbReference type="ChEBI" id="CHEBI:15377"/>
        <dbReference type="ChEBI" id="CHEBI:46252"/>
        <dbReference type="ChEBI" id="CHEBI:58453"/>
        <dbReference type="ChEBI" id="CHEBI:78346"/>
    </reaction>
</comment>
<feature type="region of interest" description="Disordered" evidence="3">
    <location>
        <begin position="201"/>
        <end position="223"/>
    </location>
</feature>
<dbReference type="Gene3D" id="1.10.357.40">
    <property type="entry name" value="YbiA-like"/>
    <property type="match status" value="1"/>
</dbReference>
<keyword evidence="7" id="KW-0808">Transferase</keyword>
<dbReference type="InterPro" id="IPR037238">
    <property type="entry name" value="YbiA-like_sf"/>
</dbReference>
<feature type="domain" description="DUF7638" evidence="5">
    <location>
        <begin position="4"/>
        <end position="107"/>
    </location>
</feature>
<evidence type="ECO:0000256" key="3">
    <source>
        <dbReference type="SAM" id="MobiDB-lite"/>
    </source>
</evidence>
<reference evidence="7 8" key="1">
    <citation type="submission" date="2020-07" db="EMBL/GenBank/DDBJ databases">
        <title>Sequencing the genomes of 1000 actinobacteria strains.</title>
        <authorList>
            <person name="Klenk H.-P."/>
        </authorList>
    </citation>
    <scope>NUCLEOTIDE SEQUENCE [LARGE SCALE GENOMIC DNA]</scope>
    <source>
        <strain evidence="7 8">DSM 43461</strain>
    </source>
</reference>
<dbReference type="InterPro" id="IPR056056">
    <property type="entry name" value="DUF7639"/>
</dbReference>
<dbReference type="GO" id="GO:0016740">
    <property type="term" value="F:transferase activity"/>
    <property type="evidence" value="ECO:0007669"/>
    <property type="project" value="UniProtKB-KW"/>
</dbReference>
<dbReference type="EMBL" id="JACCBT010000001">
    <property type="protein sequence ID" value="NYE17504.1"/>
    <property type="molecule type" value="Genomic_DNA"/>
</dbReference>
<gene>
    <name evidence="7" type="ORF">BJ999_007800</name>
</gene>
<dbReference type="Proteomes" id="UP000591272">
    <property type="component" value="Unassembled WGS sequence"/>
</dbReference>
<dbReference type="Pfam" id="PF24644">
    <property type="entry name" value="DUF7638"/>
    <property type="match status" value="1"/>
</dbReference>
<dbReference type="Pfam" id="PF24645">
    <property type="entry name" value="DUF7639"/>
    <property type="match status" value="1"/>
</dbReference>
<evidence type="ECO:0000259" key="4">
    <source>
        <dbReference type="Pfam" id="PF08719"/>
    </source>
</evidence>
<dbReference type="SUPFAM" id="SSF143990">
    <property type="entry name" value="YbiA-like"/>
    <property type="match status" value="1"/>
</dbReference>
<keyword evidence="8" id="KW-1185">Reference proteome</keyword>